<evidence type="ECO:0000313" key="2">
    <source>
        <dbReference type="WBParaSite" id="PS1159_v2.g11607.t1"/>
    </source>
</evidence>
<protein>
    <submittedName>
        <fullName evidence="2">Uncharacterized protein</fullName>
    </submittedName>
</protein>
<sequence>MRIAFVKIKPKRFASRKKIVTPKNRLPIIKTNEKYGHRTVKILLTSIHCPNLPKYVVNKYRISTINQQIYITRQKQSITTN</sequence>
<evidence type="ECO:0000313" key="1">
    <source>
        <dbReference type="Proteomes" id="UP000887580"/>
    </source>
</evidence>
<proteinExistence type="predicted"/>
<name>A0AC35EWZ9_9BILA</name>
<dbReference type="Proteomes" id="UP000887580">
    <property type="component" value="Unplaced"/>
</dbReference>
<reference evidence="2" key="1">
    <citation type="submission" date="2022-11" db="UniProtKB">
        <authorList>
            <consortium name="WormBaseParasite"/>
        </authorList>
    </citation>
    <scope>IDENTIFICATION</scope>
</reference>
<organism evidence="1 2">
    <name type="scientific">Panagrolaimus sp. PS1159</name>
    <dbReference type="NCBI Taxonomy" id="55785"/>
    <lineage>
        <taxon>Eukaryota</taxon>
        <taxon>Metazoa</taxon>
        <taxon>Ecdysozoa</taxon>
        <taxon>Nematoda</taxon>
        <taxon>Chromadorea</taxon>
        <taxon>Rhabditida</taxon>
        <taxon>Tylenchina</taxon>
        <taxon>Panagrolaimomorpha</taxon>
        <taxon>Panagrolaimoidea</taxon>
        <taxon>Panagrolaimidae</taxon>
        <taxon>Panagrolaimus</taxon>
    </lineage>
</organism>
<accession>A0AC35EWZ9</accession>
<dbReference type="WBParaSite" id="PS1159_v2.g11607.t1">
    <property type="protein sequence ID" value="PS1159_v2.g11607.t1"/>
    <property type="gene ID" value="PS1159_v2.g11607"/>
</dbReference>